<comment type="caution">
    <text evidence="2">The sequence shown here is derived from an EMBL/GenBank/DDBJ whole genome shotgun (WGS) entry which is preliminary data.</text>
</comment>
<organism evidence="2 3">
    <name type="scientific">Pisum sativum</name>
    <name type="common">Garden pea</name>
    <name type="synonym">Lathyrus oleraceus</name>
    <dbReference type="NCBI Taxonomy" id="3888"/>
    <lineage>
        <taxon>Eukaryota</taxon>
        <taxon>Viridiplantae</taxon>
        <taxon>Streptophyta</taxon>
        <taxon>Embryophyta</taxon>
        <taxon>Tracheophyta</taxon>
        <taxon>Spermatophyta</taxon>
        <taxon>Magnoliopsida</taxon>
        <taxon>eudicotyledons</taxon>
        <taxon>Gunneridae</taxon>
        <taxon>Pentapetalae</taxon>
        <taxon>rosids</taxon>
        <taxon>fabids</taxon>
        <taxon>Fabales</taxon>
        <taxon>Fabaceae</taxon>
        <taxon>Papilionoideae</taxon>
        <taxon>50 kb inversion clade</taxon>
        <taxon>NPAAA clade</taxon>
        <taxon>Hologalegina</taxon>
        <taxon>IRL clade</taxon>
        <taxon>Fabeae</taxon>
        <taxon>Lathyrus</taxon>
    </lineage>
</organism>
<feature type="region of interest" description="Disordered" evidence="1">
    <location>
        <begin position="1"/>
        <end position="32"/>
    </location>
</feature>
<accession>A0A9D5B0M1</accession>
<keyword evidence="3" id="KW-1185">Reference proteome</keyword>
<feature type="compositionally biased region" description="Low complexity" evidence="1">
    <location>
        <begin position="1"/>
        <end position="14"/>
    </location>
</feature>
<dbReference type="Gramene" id="Psat03G0534800-T1">
    <property type="protein sequence ID" value="KAI5431152.1"/>
    <property type="gene ID" value="KIW84_035348"/>
</dbReference>
<gene>
    <name evidence="2" type="ORF">KIW84_035348</name>
</gene>
<sequence>MGDKILNSNSSSLDSADKAIDEETKENNNVTETENILVQNTVDALIRITDMNVAPSDTTSSNSVDVGQGKFVNALQQAPLSSLQQNNLSTPQQANTNSLSSKGICWSEPSIRKLLAGWEWR</sequence>
<name>A0A9D5B0M1_PEA</name>
<dbReference type="AlphaFoldDB" id="A0A9D5B0M1"/>
<evidence type="ECO:0000313" key="2">
    <source>
        <dbReference type="EMBL" id="KAI5431152.1"/>
    </source>
</evidence>
<evidence type="ECO:0000313" key="3">
    <source>
        <dbReference type="Proteomes" id="UP001058974"/>
    </source>
</evidence>
<feature type="compositionally biased region" description="Basic and acidic residues" evidence="1">
    <location>
        <begin position="15"/>
        <end position="26"/>
    </location>
</feature>
<reference evidence="2 3" key="1">
    <citation type="journal article" date="2022" name="Nat. Genet.">
        <title>Improved pea reference genome and pan-genome highlight genomic features and evolutionary characteristics.</title>
        <authorList>
            <person name="Yang T."/>
            <person name="Liu R."/>
            <person name="Luo Y."/>
            <person name="Hu S."/>
            <person name="Wang D."/>
            <person name="Wang C."/>
            <person name="Pandey M.K."/>
            <person name="Ge S."/>
            <person name="Xu Q."/>
            <person name="Li N."/>
            <person name="Li G."/>
            <person name="Huang Y."/>
            <person name="Saxena R.K."/>
            <person name="Ji Y."/>
            <person name="Li M."/>
            <person name="Yan X."/>
            <person name="He Y."/>
            <person name="Liu Y."/>
            <person name="Wang X."/>
            <person name="Xiang C."/>
            <person name="Varshney R.K."/>
            <person name="Ding H."/>
            <person name="Gao S."/>
            <person name="Zong X."/>
        </authorList>
    </citation>
    <scope>NUCLEOTIDE SEQUENCE [LARGE SCALE GENOMIC DNA]</scope>
    <source>
        <strain evidence="2 3">cv. Zhongwan 6</strain>
    </source>
</reference>
<proteinExistence type="predicted"/>
<dbReference type="EMBL" id="JAMSHJ010000003">
    <property type="protein sequence ID" value="KAI5431152.1"/>
    <property type="molecule type" value="Genomic_DNA"/>
</dbReference>
<dbReference type="Proteomes" id="UP001058974">
    <property type="component" value="Chromosome 3"/>
</dbReference>
<evidence type="ECO:0000256" key="1">
    <source>
        <dbReference type="SAM" id="MobiDB-lite"/>
    </source>
</evidence>
<protein>
    <submittedName>
        <fullName evidence="2">Uncharacterized protein</fullName>
    </submittedName>
</protein>